<comment type="caution">
    <text evidence="4">The sequence shown here is derived from an EMBL/GenBank/DDBJ whole genome shotgun (WGS) entry which is preliminary data.</text>
</comment>
<keyword evidence="2" id="KW-0234">DNA repair</keyword>
<evidence type="ECO:0000256" key="2">
    <source>
        <dbReference type="HAMAP-Rule" id="MF_01875"/>
    </source>
</evidence>
<dbReference type="PANTHER" id="PTHR41251">
    <property type="entry name" value="NON-HOMOLOGOUS END JOINING PROTEIN KU"/>
    <property type="match status" value="1"/>
</dbReference>
<reference evidence="4 5" key="1">
    <citation type="submission" date="2018-12" db="EMBL/GenBank/DDBJ databases">
        <title>Sequencing of bacterial isolates from soil warming experiment in Harvard Forest, Massachusetts, USA.</title>
        <authorList>
            <person name="Deangelis K."/>
        </authorList>
    </citation>
    <scope>NUCLEOTIDE SEQUENCE [LARGE SCALE GENOMIC DNA]</scope>
    <source>
        <strain evidence="4 5">EB153</strain>
    </source>
</reference>
<dbReference type="GO" id="GO:0006310">
    <property type="term" value="P:DNA recombination"/>
    <property type="evidence" value="ECO:0007669"/>
    <property type="project" value="UniProtKB-KW"/>
</dbReference>
<gene>
    <name evidence="2" type="primary">ku</name>
    <name evidence="4" type="ORF">EDE15_1202</name>
</gene>
<evidence type="ECO:0000256" key="1">
    <source>
        <dbReference type="ARBA" id="ARBA00023125"/>
    </source>
</evidence>
<evidence type="ECO:0000313" key="5">
    <source>
        <dbReference type="Proteomes" id="UP000269669"/>
    </source>
</evidence>
<dbReference type="OrthoDB" id="9795084at2"/>
<dbReference type="Proteomes" id="UP000269669">
    <property type="component" value="Unassembled WGS sequence"/>
</dbReference>
<dbReference type="Pfam" id="PF02735">
    <property type="entry name" value="Ku"/>
    <property type="match status" value="1"/>
</dbReference>
<proteinExistence type="inferred from homology"/>
<protein>
    <recommendedName>
        <fullName evidence="2">Non-homologous end joining protein Ku</fullName>
    </recommendedName>
</protein>
<dbReference type="NCBIfam" id="TIGR02772">
    <property type="entry name" value="Ku_bact"/>
    <property type="match status" value="1"/>
</dbReference>
<dbReference type="GO" id="GO:0006303">
    <property type="term" value="P:double-strand break repair via nonhomologous end joining"/>
    <property type="evidence" value="ECO:0007669"/>
    <property type="project" value="UniProtKB-UniRule"/>
</dbReference>
<dbReference type="InterPro" id="IPR009187">
    <property type="entry name" value="Prok_Ku"/>
</dbReference>
<sequence>MARPYWSGQIQISLVSFGVKLFVATEAKSEIRFHQISRKSGERVRHQKVLASALEDNPGEAANPVEKDEIVKGYEYRKGEYVLIEPKELEQLRVPSKHAIEVSQFVGVDELNPEYLEKPYFIVPEDDVQAEAFAVVRKALQKTKKAALGKIAFGGREHVFAVTATDDDTLGGMMGYTMRYQEELRDPAEYFKDIKKVAVNEDSLDLAMELIKRKAAKFDPSKFKDGYEVAVKELVDAKIKNAPIPKDEEAAPRRGQVINLMDALRKSVGEGEAVATGKKKPAASVKGEGKKGIALVKAAAGKRKSA</sequence>
<dbReference type="InterPro" id="IPR006164">
    <property type="entry name" value="DNA_bd_Ku70/Ku80"/>
</dbReference>
<name>A0A428MFH7_9BACT</name>
<dbReference type="AlphaFoldDB" id="A0A428MFH7"/>
<comment type="subunit">
    <text evidence="2">Homodimer. Interacts with LigD.</text>
</comment>
<comment type="function">
    <text evidence="2">With LigD forms a non-homologous end joining (NHEJ) DNA repair enzyme, which repairs dsDNA breaks with reduced fidelity. Binds linear dsDNA with 5'- and 3'- overhangs but not closed circular dsDNA nor ssDNA. Recruits and stimulates the ligase activity of LigD.</text>
</comment>
<dbReference type="InterPro" id="IPR016194">
    <property type="entry name" value="SPOC-like_C_dom_sf"/>
</dbReference>
<dbReference type="Gene3D" id="2.40.290.10">
    <property type="match status" value="1"/>
</dbReference>
<evidence type="ECO:0000259" key="3">
    <source>
        <dbReference type="SMART" id="SM00559"/>
    </source>
</evidence>
<dbReference type="RefSeq" id="WP_125487815.1">
    <property type="nucleotide sequence ID" value="NZ_RSDW01000001.1"/>
</dbReference>
<feature type="domain" description="Ku" evidence="3">
    <location>
        <begin position="62"/>
        <end position="195"/>
    </location>
</feature>
<dbReference type="PANTHER" id="PTHR41251:SF1">
    <property type="entry name" value="NON-HOMOLOGOUS END JOINING PROTEIN KU"/>
    <property type="match status" value="1"/>
</dbReference>
<keyword evidence="2" id="KW-0233">DNA recombination</keyword>
<dbReference type="EMBL" id="RSDW01000001">
    <property type="protein sequence ID" value="RSL15705.1"/>
    <property type="molecule type" value="Genomic_DNA"/>
</dbReference>
<dbReference type="GO" id="GO:0003690">
    <property type="term" value="F:double-stranded DNA binding"/>
    <property type="evidence" value="ECO:0007669"/>
    <property type="project" value="UniProtKB-UniRule"/>
</dbReference>
<organism evidence="4 5">
    <name type="scientific">Edaphobacter aggregans</name>
    <dbReference type="NCBI Taxonomy" id="570835"/>
    <lineage>
        <taxon>Bacteria</taxon>
        <taxon>Pseudomonadati</taxon>
        <taxon>Acidobacteriota</taxon>
        <taxon>Terriglobia</taxon>
        <taxon>Terriglobales</taxon>
        <taxon>Acidobacteriaceae</taxon>
        <taxon>Edaphobacter</taxon>
    </lineage>
</organism>
<comment type="similarity">
    <text evidence="2">Belongs to the prokaryotic Ku family.</text>
</comment>
<evidence type="ECO:0000313" key="4">
    <source>
        <dbReference type="EMBL" id="RSL15705.1"/>
    </source>
</evidence>
<accession>A0A428MFH7</accession>
<keyword evidence="2" id="KW-0227">DNA damage</keyword>
<dbReference type="SMART" id="SM00559">
    <property type="entry name" value="Ku78"/>
    <property type="match status" value="1"/>
</dbReference>
<dbReference type="SUPFAM" id="SSF100939">
    <property type="entry name" value="SPOC domain-like"/>
    <property type="match status" value="1"/>
</dbReference>
<dbReference type="PIRSF" id="PIRSF006493">
    <property type="entry name" value="Prok_Ku"/>
    <property type="match status" value="1"/>
</dbReference>
<keyword evidence="1 2" id="KW-0238">DNA-binding</keyword>
<dbReference type="HAMAP" id="MF_01875">
    <property type="entry name" value="Prokaryotic_Ku"/>
    <property type="match status" value="1"/>
</dbReference>
<keyword evidence="5" id="KW-1185">Reference proteome</keyword>